<organism evidence="1 2">
    <name type="scientific">Venustampulla echinocandica</name>
    <dbReference type="NCBI Taxonomy" id="2656787"/>
    <lineage>
        <taxon>Eukaryota</taxon>
        <taxon>Fungi</taxon>
        <taxon>Dikarya</taxon>
        <taxon>Ascomycota</taxon>
        <taxon>Pezizomycotina</taxon>
        <taxon>Leotiomycetes</taxon>
        <taxon>Helotiales</taxon>
        <taxon>Pleuroascaceae</taxon>
        <taxon>Venustampulla</taxon>
    </lineage>
</organism>
<gene>
    <name evidence="1" type="ORF">BP5553_04805</name>
</gene>
<dbReference type="InterPro" id="IPR021858">
    <property type="entry name" value="Fun_TF"/>
</dbReference>
<dbReference type="Proteomes" id="UP000254866">
    <property type="component" value="Unassembled WGS sequence"/>
</dbReference>
<dbReference type="OrthoDB" id="3599172at2759"/>
<keyword evidence="2" id="KW-1185">Reference proteome</keyword>
<protein>
    <submittedName>
        <fullName evidence="1">Uncharacterized protein</fullName>
    </submittedName>
</protein>
<evidence type="ECO:0000313" key="1">
    <source>
        <dbReference type="EMBL" id="RDL37372.1"/>
    </source>
</evidence>
<evidence type="ECO:0000313" key="2">
    <source>
        <dbReference type="Proteomes" id="UP000254866"/>
    </source>
</evidence>
<dbReference type="EMBL" id="NPIC01000003">
    <property type="protein sequence ID" value="RDL37372.1"/>
    <property type="molecule type" value="Genomic_DNA"/>
</dbReference>
<dbReference type="RefSeq" id="XP_031870028.1">
    <property type="nucleotide sequence ID" value="XM_032013428.1"/>
</dbReference>
<proteinExistence type="predicted"/>
<reference evidence="1 2" key="1">
    <citation type="journal article" date="2018" name="IMA Fungus">
        <title>IMA Genome-F 9: Draft genome sequence of Annulohypoxylon stygium, Aspergillus mulundensis, Berkeleyomyces basicola (syn. Thielaviopsis basicola), Ceratocystis smalleyi, two Cercospora beticola strains, Coleophoma cylindrospora, Fusarium fracticaudum, Phialophora cf. hyalina, and Morchella septimelata.</title>
        <authorList>
            <person name="Wingfield B.D."/>
            <person name="Bills G.F."/>
            <person name="Dong Y."/>
            <person name="Huang W."/>
            <person name="Nel W.J."/>
            <person name="Swalarsk-Parry B.S."/>
            <person name="Vaghefi N."/>
            <person name="Wilken P.M."/>
            <person name="An Z."/>
            <person name="de Beer Z.W."/>
            <person name="De Vos L."/>
            <person name="Chen L."/>
            <person name="Duong T.A."/>
            <person name="Gao Y."/>
            <person name="Hammerbacher A."/>
            <person name="Kikkert J.R."/>
            <person name="Li Y."/>
            <person name="Li H."/>
            <person name="Li K."/>
            <person name="Li Q."/>
            <person name="Liu X."/>
            <person name="Ma X."/>
            <person name="Naidoo K."/>
            <person name="Pethybridge S.J."/>
            <person name="Sun J."/>
            <person name="Steenkamp E.T."/>
            <person name="van der Nest M.A."/>
            <person name="van Wyk S."/>
            <person name="Wingfield M.J."/>
            <person name="Xiong C."/>
            <person name="Yue Q."/>
            <person name="Zhang X."/>
        </authorList>
    </citation>
    <scope>NUCLEOTIDE SEQUENCE [LARGE SCALE GENOMIC DNA]</scope>
    <source>
        <strain evidence="1 2">BP 5553</strain>
    </source>
</reference>
<dbReference type="Pfam" id="PF11951">
    <property type="entry name" value="Fungal_trans_2"/>
    <property type="match status" value="1"/>
</dbReference>
<dbReference type="GeneID" id="43597654"/>
<accession>A0A370TPD2</accession>
<dbReference type="AlphaFoldDB" id="A0A370TPD2"/>
<name>A0A370TPD2_9HELO</name>
<sequence>MSSTSFTFLNATGTPGLSQSDAKLMRAHITRTNFANRRQQLTKARTAKERELGLLTQDVLADPPPADLLLSTPPKDPYRYAQFLSRFWSFVFLDGGNYPSSPGEEAWIQLLVSEAALAEVSMAIGIRHWSPDASCQEKAVAHSCKAANIIIQHIKSKTAHASAILGAVLSMAIGERLVHNDLVWNIHVDGLANLITERRSQGEYDLPPVLCNFLILDSTNDVFSFPLAYHRKIIDAIRAYGSQPICSIANMSDSLVQLRKLIDTHRKSSSGSDVREKEIGKIWNSLLCQARSLRFDDNPFVQATSRAIELILYVSWCPQLEANLTLLASELKDALCRLPVRPCLFMDITSSQLMLGAVAAGEGSQIRAWFVARLRRAVLALRSRGWVRPLEILEKGFVSNDWLVASFRALWKELDS</sequence>
<comment type="caution">
    <text evidence="1">The sequence shown here is derived from an EMBL/GenBank/DDBJ whole genome shotgun (WGS) entry which is preliminary data.</text>
</comment>